<reference evidence="2 3" key="1">
    <citation type="submission" date="2014-04" db="EMBL/GenBank/DDBJ databases">
        <title>Evolutionary Origins and Diversification of the Mycorrhizal Mutualists.</title>
        <authorList>
            <consortium name="DOE Joint Genome Institute"/>
            <consortium name="Mycorrhizal Genomics Consortium"/>
            <person name="Kohler A."/>
            <person name="Kuo A."/>
            <person name="Nagy L.G."/>
            <person name="Floudas D."/>
            <person name="Copeland A."/>
            <person name="Barry K.W."/>
            <person name="Cichocki N."/>
            <person name="Veneault-Fourrey C."/>
            <person name="LaButti K."/>
            <person name="Lindquist E.A."/>
            <person name="Lipzen A."/>
            <person name="Lundell T."/>
            <person name="Morin E."/>
            <person name="Murat C."/>
            <person name="Riley R."/>
            <person name="Ohm R."/>
            <person name="Sun H."/>
            <person name="Tunlid A."/>
            <person name="Henrissat B."/>
            <person name="Grigoriev I.V."/>
            <person name="Hibbett D.S."/>
            <person name="Martin F."/>
        </authorList>
    </citation>
    <scope>NUCLEOTIDE SEQUENCE [LARGE SCALE GENOMIC DNA]</scope>
    <source>
        <strain evidence="2 3">Koide BX008</strain>
    </source>
</reference>
<dbReference type="HOGENOM" id="CLU_1288617_0_0_1"/>
<evidence type="ECO:0000256" key="1">
    <source>
        <dbReference type="SAM" id="MobiDB-lite"/>
    </source>
</evidence>
<name>A0A0C2SBT0_AMAMK</name>
<feature type="region of interest" description="Disordered" evidence="1">
    <location>
        <begin position="40"/>
        <end position="95"/>
    </location>
</feature>
<dbReference type="AlphaFoldDB" id="A0A0C2SBT0"/>
<gene>
    <name evidence="2" type="ORF">M378DRAFT_199825</name>
</gene>
<organism evidence="2 3">
    <name type="scientific">Amanita muscaria (strain Koide BX008)</name>
    <dbReference type="NCBI Taxonomy" id="946122"/>
    <lineage>
        <taxon>Eukaryota</taxon>
        <taxon>Fungi</taxon>
        <taxon>Dikarya</taxon>
        <taxon>Basidiomycota</taxon>
        <taxon>Agaricomycotina</taxon>
        <taxon>Agaricomycetes</taxon>
        <taxon>Agaricomycetidae</taxon>
        <taxon>Agaricales</taxon>
        <taxon>Pluteineae</taxon>
        <taxon>Amanitaceae</taxon>
        <taxon>Amanita</taxon>
    </lineage>
</organism>
<proteinExistence type="predicted"/>
<evidence type="ECO:0000313" key="3">
    <source>
        <dbReference type="Proteomes" id="UP000054549"/>
    </source>
</evidence>
<keyword evidence="3" id="KW-1185">Reference proteome</keyword>
<accession>A0A0C2SBT0</accession>
<dbReference type="InParanoid" id="A0A0C2SBT0"/>
<dbReference type="OrthoDB" id="10527091at2759"/>
<feature type="compositionally biased region" description="Acidic residues" evidence="1">
    <location>
        <begin position="56"/>
        <end position="94"/>
    </location>
</feature>
<sequence>MGVGEIFALEACLLAHREQEISAEIDAGLEVNDYFGFYRAEDLRRPPDEGGTGDGEGLDEDDIMDEGFPDIEAEDQQSDLGEVEEDTDSEDEDEGIPHSFYLDVVIEDASAPVGESGSSAESTVAYYVKHFPGLAGQPLNMPNSSDSDPYVNGQPAVLNILIESAPRIRTDGDKVAHEVSIDRTRYNSAIGRCKSSTDRQALNLFLDLVMTYKW</sequence>
<protein>
    <submittedName>
        <fullName evidence="2">Uncharacterized protein</fullName>
    </submittedName>
</protein>
<dbReference type="Proteomes" id="UP000054549">
    <property type="component" value="Unassembled WGS sequence"/>
</dbReference>
<dbReference type="EMBL" id="KN818300">
    <property type="protein sequence ID" value="KIL60320.1"/>
    <property type="molecule type" value="Genomic_DNA"/>
</dbReference>
<evidence type="ECO:0000313" key="2">
    <source>
        <dbReference type="EMBL" id="KIL60320.1"/>
    </source>
</evidence>